<name>A0AAW5JU92_9FIRM</name>
<gene>
    <name evidence="2" type="ORF">L0P79_03420</name>
    <name evidence="3" type="ORF">NE579_13740</name>
</gene>
<dbReference type="RefSeq" id="WP_238073199.1">
    <property type="nucleotide sequence ID" value="NZ_JAKNJB010000004.1"/>
</dbReference>
<evidence type="ECO:0000313" key="3">
    <source>
        <dbReference type="EMBL" id="MCQ4771504.1"/>
    </source>
</evidence>
<accession>A0AAW5JU92</accession>
<reference evidence="3" key="2">
    <citation type="submission" date="2022-06" db="EMBL/GenBank/DDBJ databases">
        <title>Isolation of gut microbiota from human fecal samples.</title>
        <authorList>
            <person name="Pamer E.G."/>
            <person name="Barat B."/>
            <person name="Waligurski E."/>
            <person name="Medina S."/>
            <person name="Paddock L."/>
            <person name="Mostad J."/>
        </authorList>
    </citation>
    <scope>NUCLEOTIDE SEQUENCE</scope>
    <source>
        <strain evidence="3">DFI.9.91</strain>
    </source>
</reference>
<dbReference type="SUPFAM" id="SSF55729">
    <property type="entry name" value="Acyl-CoA N-acyltransferases (Nat)"/>
    <property type="match status" value="1"/>
</dbReference>
<dbReference type="EMBL" id="JANFYS010000033">
    <property type="protein sequence ID" value="MCQ4771504.1"/>
    <property type="molecule type" value="Genomic_DNA"/>
</dbReference>
<dbReference type="EMBL" id="JAKNJB010000004">
    <property type="protein sequence ID" value="MCG4526123.1"/>
    <property type="molecule type" value="Genomic_DNA"/>
</dbReference>
<sequence>MEYSIRPIGPQDAEGFNALRRMPGVFENTLGLPSERVKRNQDGIASLGPDDHNFVAVTPDGMVIGMVGLKVRPQLRMRHTADVGIFVHTDWQGKGVGTALMQTVLDLADNWLMLVRVELEVFTDNVKAIHLYEKLGFEKEGCKRMTTVRNGRYVDEYVMARLRPVGKER</sequence>
<dbReference type="Proteomes" id="UP001204562">
    <property type="component" value="Unassembled WGS sequence"/>
</dbReference>
<dbReference type="GO" id="GO:0016747">
    <property type="term" value="F:acyltransferase activity, transferring groups other than amino-acyl groups"/>
    <property type="evidence" value="ECO:0007669"/>
    <property type="project" value="InterPro"/>
</dbReference>
<dbReference type="PANTHER" id="PTHR43415">
    <property type="entry name" value="SPERMIDINE N(1)-ACETYLTRANSFERASE"/>
    <property type="match status" value="1"/>
</dbReference>
<keyword evidence="4" id="KW-1185">Reference proteome</keyword>
<reference evidence="2 4" key="1">
    <citation type="submission" date="2022-01" db="EMBL/GenBank/DDBJ databases">
        <title>Collection of gut derived symbiotic bacterial strains cultured from healthy donors.</title>
        <authorList>
            <person name="Lin H."/>
            <person name="Kohout C."/>
            <person name="Waligurski E."/>
            <person name="Pamer E.G."/>
        </authorList>
    </citation>
    <scope>NUCLEOTIDE SEQUENCE [LARGE SCALE GENOMIC DNA]</scope>
    <source>
        <strain evidence="2 4">DFI.3.7</strain>
    </source>
</reference>
<protein>
    <submittedName>
        <fullName evidence="3">GNAT family N-acetyltransferase</fullName>
        <ecNumber evidence="3">2.3.1.-</ecNumber>
    </submittedName>
</protein>
<feature type="domain" description="N-acetyltransferase" evidence="1">
    <location>
        <begin position="3"/>
        <end position="164"/>
    </location>
</feature>
<keyword evidence="3" id="KW-0808">Transferase</keyword>
<evidence type="ECO:0000313" key="4">
    <source>
        <dbReference type="Proteomes" id="UP001200313"/>
    </source>
</evidence>
<dbReference type="PROSITE" id="PS51186">
    <property type="entry name" value="GNAT"/>
    <property type="match status" value="1"/>
</dbReference>
<dbReference type="PANTHER" id="PTHR43415:SF3">
    <property type="entry name" value="GNAT-FAMILY ACETYLTRANSFERASE"/>
    <property type="match status" value="1"/>
</dbReference>
<dbReference type="Pfam" id="PF00583">
    <property type="entry name" value="Acetyltransf_1"/>
    <property type="match status" value="1"/>
</dbReference>
<dbReference type="EC" id="2.3.1.-" evidence="3"/>
<keyword evidence="3" id="KW-0012">Acyltransferase</keyword>
<dbReference type="Gene3D" id="3.40.630.30">
    <property type="match status" value="1"/>
</dbReference>
<proteinExistence type="predicted"/>
<dbReference type="InterPro" id="IPR016181">
    <property type="entry name" value="Acyl_CoA_acyltransferase"/>
</dbReference>
<organism evidence="3 5">
    <name type="scientific">Intestinimonas massiliensis</name>
    <name type="common">ex Afouda et al. 2020</name>
    <dbReference type="NCBI Taxonomy" id="1673721"/>
    <lineage>
        <taxon>Bacteria</taxon>
        <taxon>Bacillati</taxon>
        <taxon>Bacillota</taxon>
        <taxon>Clostridia</taxon>
        <taxon>Eubacteriales</taxon>
        <taxon>Intestinimonas</taxon>
    </lineage>
</organism>
<dbReference type="Proteomes" id="UP001200313">
    <property type="component" value="Unassembled WGS sequence"/>
</dbReference>
<evidence type="ECO:0000259" key="1">
    <source>
        <dbReference type="PROSITE" id="PS51186"/>
    </source>
</evidence>
<dbReference type="InterPro" id="IPR000182">
    <property type="entry name" value="GNAT_dom"/>
</dbReference>
<evidence type="ECO:0000313" key="2">
    <source>
        <dbReference type="EMBL" id="MCG4526123.1"/>
    </source>
</evidence>
<evidence type="ECO:0000313" key="5">
    <source>
        <dbReference type="Proteomes" id="UP001204562"/>
    </source>
</evidence>
<dbReference type="AlphaFoldDB" id="A0AAW5JU92"/>
<dbReference type="CDD" id="cd04301">
    <property type="entry name" value="NAT_SF"/>
    <property type="match status" value="1"/>
</dbReference>
<comment type="caution">
    <text evidence="3">The sequence shown here is derived from an EMBL/GenBank/DDBJ whole genome shotgun (WGS) entry which is preliminary data.</text>
</comment>